<dbReference type="AlphaFoldDB" id="A0A542D9A1"/>
<evidence type="ECO:0000313" key="3">
    <source>
        <dbReference type="EMBL" id="TQI99655.1"/>
    </source>
</evidence>
<dbReference type="Gene3D" id="2.40.380.10">
    <property type="entry name" value="FomD-like"/>
    <property type="match status" value="1"/>
</dbReference>
<dbReference type="Proteomes" id="UP000316298">
    <property type="component" value="Unassembled WGS sequence"/>
</dbReference>
<gene>
    <name evidence="3" type="ORF">FB475_6642</name>
</gene>
<protein>
    <recommendedName>
        <fullName evidence="2">DUF402 domain-containing protein</fullName>
    </recommendedName>
</protein>
<reference evidence="3 4" key="1">
    <citation type="submission" date="2019-06" db="EMBL/GenBank/DDBJ databases">
        <title>Sequencing the genomes of 1000 actinobacteria strains.</title>
        <authorList>
            <person name="Klenk H.-P."/>
        </authorList>
    </citation>
    <scope>NUCLEOTIDE SEQUENCE [LARGE SCALE GENOMIC DNA]</scope>
    <source>
        <strain evidence="3 4">DSM 17305</strain>
    </source>
</reference>
<evidence type="ECO:0000259" key="2">
    <source>
        <dbReference type="Pfam" id="PF04167"/>
    </source>
</evidence>
<keyword evidence="4" id="KW-1185">Reference proteome</keyword>
<feature type="domain" description="DUF402" evidence="2">
    <location>
        <begin position="64"/>
        <end position="161"/>
    </location>
</feature>
<dbReference type="GO" id="GO:0016787">
    <property type="term" value="F:hydrolase activity"/>
    <property type="evidence" value="ECO:0007669"/>
    <property type="project" value="UniProtKB-KW"/>
</dbReference>
<dbReference type="PANTHER" id="PTHR39159">
    <property type="match status" value="1"/>
</dbReference>
<keyword evidence="1" id="KW-0378">Hydrolase</keyword>
<accession>A0A542D9A1</accession>
<proteinExistence type="predicted"/>
<dbReference type="Pfam" id="PF04167">
    <property type="entry name" value="DUF402"/>
    <property type="match status" value="1"/>
</dbReference>
<dbReference type="EMBL" id="VFMM01000004">
    <property type="protein sequence ID" value="TQI99655.1"/>
    <property type="molecule type" value="Genomic_DNA"/>
</dbReference>
<dbReference type="InterPro" id="IPR035930">
    <property type="entry name" value="FomD-like_sf"/>
</dbReference>
<sequence length="178" mass="21059">MNLQSHPCRDKLTLMRDVRVVYRKYDEKLHWHQWMRYLGEDEYGVWLGAPAGSVSQRGDEPVVTQEQAHVQLFPHDKWFTAIFNDEPRYTEIYADITTPVEFSDDVLTMIDLDLDVIKRRDGTVFIDDEDEFAEHQVKYAYPPDVIATARQTCDWLFRAVSTEEPFLTVYKTHLDKIR</sequence>
<organism evidence="3 4">
    <name type="scientific">Kribbella jejuensis</name>
    <dbReference type="NCBI Taxonomy" id="236068"/>
    <lineage>
        <taxon>Bacteria</taxon>
        <taxon>Bacillati</taxon>
        <taxon>Actinomycetota</taxon>
        <taxon>Actinomycetes</taxon>
        <taxon>Propionibacteriales</taxon>
        <taxon>Kribbellaceae</taxon>
        <taxon>Kribbella</taxon>
    </lineage>
</organism>
<dbReference type="PANTHER" id="PTHR39159:SF1">
    <property type="entry name" value="UPF0374 PROTEIN YGAC"/>
    <property type="match status" value="1"/>
</dbReference>
<evidence type="ECO:0000313" key="4">
    <source>
        <dbReference type="Proteomes" id="UP000316298"/>
    </source>
</evidence>
<comment type="caution">
    <text evidence="3">The sequence shown here is derived from an EMBL/GenBank/DDBJ whole genome shotgun (WGS) entry which is preliminary data.</text>
</comment>
<dbReference type="SUPFAM" id="SSF159234">
    <property type="entry name" value="FomD-like"/>
    <property type="match status" value="1"/>
</dbReference>
<dbReference type="InterPro" id="IPR050212">
    <property type="entry name" value="Ntdp-like"/>
</dbReference>
<evidence type="ECO:0000256" key="1">
    <source>
        <dbReference type="ARBA" id="ARBA00022801"/>
    </source>
</evidence>
<name>A0A542D9A1_9ACTN</name>
<dbReference type="InterPro" id="IPR007295">
    <property type="entry name" value="DUF402"/>
</dbReference>